<sequence length="129" mass="15171">MKKKKDLLKSQESTNNSTRFSWKSAENAAISFLKRKGYKILSRNFRTKFGEIDIIALDDDTLVFIEVKSGNSDKVDPFERITNQKISKIERVAEFYMNYNRNFVYSRTRIDAIKVHKNKIFHQKGITDL</sequence>
<dbReference type="EMBL" id="CP071446">
    <property type="protein sequence ID" value="QTA38917.1"/>
    <property type="molecule type" value="Genomic_DNA"/>
</dbReference>
<dbReference type="HAMAP" id="MF_00048">
    <property type="entry name" value="UPF0102"/>
    <property type="match status" value="1"/>
</dbReference>
<reference evidence="3 4" key="1">
    <citation type="submission" date="2021-03" db="EMBL/GenBank/DDBJ databases">
        <title>Thermosipho ferrireducens sp.nov., an anaerobic thermophilic iron-reducing bacterium isolated from a deep-sea hydrothermal sulfide deposits.</title>
        <authorList>
            <person name="Zeng X."/>
            <person name="Chen Y."/>
            <person name="Shao Z."/>
        </authorList>
    </citation>
    <scope>NUCLEOTIDE SEQUENCE [LARGE SCALE GENOMIC DNA]</scope>
    <source>
        <strain evidence="3 4">JL129W03</strain>
    </source>
</reference>
<keyword evidence="4" id="KW-1185">Reference proteome</keyword>
<organism evidence="3 4">
    <name type="scientific">Thermosipho ferrireducens</name>
    <dbReference type="NCBI Taxonomy" id="2571116"/>
    <lineage>
        <taxon>Bacteria</taxon>
        <taxon>Thermotogati</taxon>
        <taxon>Thermotogota</taxon>
        <taxon>Thermotogae</taxon>
        <taxon>Thermotogales</taxon>
        <taxon>Fervidobacteriaceae</taxon>
        <taxon>Thermosipho</taxon>
    </lineage>
</organism>
<name>A0ABX7S8J1_9BACT</name>
<evidence type="ECO:0000313" key="4">
    <source>
        <dbReference type="Proteomes" id="UP000671862"/>
    </source>
</evidence>
<dbReference type="RefSeq" id="WP_207567634.1">
    <property type="nucleotide sequence ID" value="NZ_CP071446.1"/>
</dbReference>
<evidence type="ECO:0000313" key="3">
    <source>
        <dbReference type="EMBL" id="QTA38917.1"/>
    </source>
</evidence>
<proteinExistence type="inferred from homology"/>
<dbReference type="Gene3D" id="3.40.1350.10">
    <property type="match status" value="1"/>
</dbReference>
<comment type="similarity">
    <text evidence="1 2">Belongs to the UPF0102 family.</text>
</comment>
<dbReference type="Pfam" id="PF02021">
    <property type="entry name" value="UPF0102"/>
    <property type="match status" value="1"/>
</dbReference>
<dbReference type="InterPro" id="IPR011856">
    <property type="entry name" value="tRNA_endonuc-like_dom_sf"/>
</dbReference>
<dbReference type="PANTHER" id="PTHR34039">
    <property type="entry name" value="UPF0102 PROTEIN YRAN"/>
    <property type="match status" value="1"/>
</dbReference>
<gene>
    <name evidence="3" type="ORF">JYK00_05020</name>
</gene>
<evidence type="ECO:0000256" key="1">
    <source>
        <dbReference type="ARBA" id="ARBA00006738"/>
    </source>
</evidence>
<accession>A0ABX7S8J1</accession>
<dbReference type="CDD" id="cd20736">
    <property type="entry name" value="PoNe_Nuclease"/>
    <property type="match status" value="1"/>
</dbReference>
<dbReference type="InterPro" id="IPR011335">
    <property type="entry name" value="Restrct_endonuc-II-like"/>
</dbReference>
<dbReference type="InterPro" id="IPR003509">
    <property type="entry name" value="UPF0102_YraN-like"/>
</dbReference>
<protein>
    <recommendedName>
        <fullName evidence="2">UPF0102 protein JYK00_05020</fullName>
    </recommendedName>
</protein>
<dbReference type="Proteomes" id="UP000671862">
    <property type="component" value="Chromosome"/>
</dbReference>
<evidence type="ECO:0000256" key="2">
    <source>
        <dbReference type="HAMAP-Rule" id="MF_00048"/>
    </source>
</evidence>
<dbReference type="SUPFAM" id="SSF52980">
    <property type="entry name" value="Restriction endonuclease-like"/>
    <property type="match status" value="1"/>
</dbReference>
<dbReference type="PANTHER" id="PTHR34039:SF1">
    <property type="entry name" value="UPF0102 PROTEIN YRAN"/>
    <property type="match status" value="1"/>
</dbReference>